<dbReference type="FunFam" id="3.30.930.10:FF:000022">
    <property type="entry name" value="Phenylalanine--tRNA ligase beta subunit"/>
    <property type="match status" value="1"/>
</dbReference>
<dbReference type="PROSITE" id="PS50886">
    <property type="entry name" value="TRBD"/>
    <property type="match status" value="1"/>
</dbReference>
<dbReference type="EMBL" id="CP065662">
    <property type="protein sequence ID" value="QPS02200.1"/>
    <property type="molecule type" value="Genomic_DNA"/>
</dbReference>
<dbReference type="NCBIfam" id="NF045760">
    <property type="entry name" value="YtpR"/>
    <property type="match status" value="1"/>
</dbReference>
<feature type="binding site" evidence="15">
    <location>
        <position position="470"/>
    </location>
    <ligand>
        <name>Mg(2+)</name>
        <dbReference type="ChEBI" id="CHEBI:18420"/>
        <note>shared with alpha subunit</note>
    </ligand>
</feature>
<evidence type="ECO:0000256" key="11">
    <source>
        <dbReference type="ARBA" id="ARBA00022884"/>
    </source>
</evidence>
<dbReference type="Gene3D" id="2.40.50.140">
    <property type="entry name" value="Nucleic acid-binding proteins"/>
    <property type="match status" value="1"/>
</dbReference>
<dbReference type="SUPFAM" id="SSF54991">
    <property type="entry name" value="Anticodon-binding domain of PheRS"/>
    <property type="match status" value="1"/>
</dbReference>
<keyword evidence="5 16" id="KW-0820">tRNA-binding</keyword>
<proteinExistence type="inferred from homology"/>
<dbReference type="RefSeq" id="WP_060779085.1">
    <property type="nucleotide sequence ID" value="NZ_CAJHLF010000007.1"/>
</dbReference>
<dbReference type="Pfam" id="PF03147">
    <property type="entry name" value="FDX-ACB"/>
    <property type="match status" value="1"/>
</dbReference>
<gene>
    <name evidence="15 20" type="primary">pheT</name>
    <name evidence="21" type="ORF">I6G68_03845</name>
    <name evidence="20" type="ORF">ODY43_07555</name>
</gene>
<dbReference type="Gene3D" id="3.30.930.10">
    <property type="entry name" value="Bira Bifunctional Protein, Domain 2"/>
    <property type="match status" value="1"/>
</dbReference>
<dbReference type="FunFam" id="2.40.50.140:FF:000045">
    <property type="entry name" value="Phenylalanine--tRNA ligase beta subunit"/>
    <property type="match status" value="1"/>
</dbReference>
<dbReference type="GO" id="GO:0140096">
    <property type="term" value="F:catalytic activity, acting on a protein"/>
    <property type="evidence" value="ECO:0007669"/>
    <property type="project" value="UniProtKB-ARBA"/>
</dbReference>
<dbReference type="PANTHER" id="PTHR10947:SF0">
    <property type="entry name" value="PHENYLALANINE--TRNA LIGASE BETA SUBUNIT"/>
    <property type="match status" value="1"/>
</dbReference>
<evidence type="ECO:0000256" key="4">
    <source>
        <dbReference type="ARBA" id="ARBA00022490"/>
    </source>
</evidence>
<dbReference type="InterPro" id="IPR012340">
    <property type="entry name" value="NA-bd_OB-fold"/>
</dbReference>
<sequence length="813" mass="90535">MLASRNWLNEFVDIEDIQDEALAEDLSRTGLEVDGLNQDFSGLKKIVVGKTLSVEKHPNADSLHVCQVDVGQEEPLQIVCGAPNVAAGQKVIVALHGARVSGNQKIKKGKLRGQESNGMLCSLQELGFSENVIPKEFANGIMILPEDAPVGQDIKDYLHLEDTVLDLDITPNRADALSMRGVAYELSAIYDRPIDINTYDDQAFEAGSDLSGEVTVEISDSDLFPHYTAHLVKDVKIQASPIDVQIRLMKEGIRPINNVVDATNYVLLEYGQPLHAFDYDKLQSKTIAPRLAKTGEKLVTLDGVERDLTDDDLVITDGQEPIALAGVMGGLSTEIDDNTTNVLIESAMFNSSHIRRTARRLALRSESSLRNERGLNIATIDEAGAYAAQLMEEWAGGQAVKGRAWVSHLDVKNKEVTTNLAYITSLLGMEISFEEVKASFRRLGFPVKGDADEFTVSVPTRRWDISIPADLVEEVARIYGYDKIPSRISPVQPVNIGLNDWQKFERQSHRTMEALGFDQVISYSLTSEKKLDVLQAQAHEAVALDFPMSDERRYMRTNLLTSLLDIAQYNLARKVKDVQIYEIGRVFYDDELEDDLPREESHLAALWTGDVEGDSWQGKAQAVDFYDMKGAVESLLASYNLAGQIRYLQSTDLPDTHPGRTALVQVEDQGEWLTIGYLAQLHPQITKDYDLNNQSFVAEFNLQAIYDLPEHQVIQEPLAKYPSISRDIAMIVAEEVSHAEIVATIQAAANSYLVNVKLFDIYRGEHIQDGRKSVAYQLTYLNPEATLVDEEVNEDFAKVKAALAHELQAKIRD</sequence>
<reference evidence="21 22" key="1">
    <citation type="submission" date="2020-12" db="EMBL/GenBank/DDBJ databases">
        <title>FDA dAtabase for Regulatory Grade micrObial Sequences (FDA-ARGOS): Supporting development and validation of Infectious Disease Dx tests.</title>
        <authorList>
            <person name="Sproer C."/>
            <person name="Gronow S."/>
            <person name="Severitt S."/>
            <person name="Schroder I."/>
            <person name="Tallon L."/>
            <person name="Sadzewicz L."/>
            <person name="Zhao X."/>
            <person name="Boylan J."/>
            <person name="Ott S."/>
            <person name="Bowen H."/>
            <person name="Vavikolanu K."/>
            <person name="Mehta A."/>
            <person name="Aluvathingal J."/>
            <person name="Nadendla S."/>
            <person name="Lowell S."/>
            <person name="Myers T."/>
            <person name="Yan Y."/>
            <person name="Sichtig H."/>
        </authorList>
    </citation>
    <scope>NUCLEOTIDE SEQUENCE [LARGE SCALE GENOMIC DNA]</scope>
    <source>
        <strain evidence="21 22">FDAARGOS_911</strain>
    </source>
</reference>
<evidence type="ECO:0000313" key="21">
    <source>
        <dbReference type="EMBL" id="QPS02200.1"/>
    </source>
</evidence>
<evidence type="ECO:0000256" key="1">
    <source>
        <dbReference type="ARBA" id="ARBA00004496"/>
    </source>
</evidence>
<dbReference type="GO" id="GO:0000049">
    <property type="term" value="F:tRNA binding"/>
    <property type="evidence" value="ECO:0007669"/>
    <property type="project" value="UniProtKB-UniRule"/>
</dbReference>
<evidence type="ECO:0000313" key="20">
    <source>
        <dbReference type="EMBL" id="MCY3053842.1"/>
    </source>
</evidence>
<evidence type="ECO:0000256" key="9">
    <source>
        <dbReference type="ARBA" id="ARBA00022840"/>
    </source>
</evidence>
<dbReference type="InterPro" id="IPR033714">
    <property type="entry name" value="tRNA_bind_bactPheRS"/>
</dbReference>
<dbReference type="InterPro" id="IPR005147">
    <property type="entry name" value="tRNA_synthase_B5-dom"/>
</dbReference>
<dbReference type="SUPFAM" id="SSF46955">
    <property type="entry name" value="Putative DNA-binding domain"/>
    <property type="match status" value="1"/>
</dbReference>
<evidence type="ECO:0000313" key="22">
    <source>
        <dbReference type="Proteomes" id="UP000594771"/>
    </source>
</evidence>
<evidence type="ECO:0000256" key="3">
    <source>
        <dbReference type="ARBA" id="ARBA00011209"/>
    </source>
</evidence>
<dbReference type="PANTHER" id="PTHR10947">
    <property type="entry name" value="PHENYLALANYL-TRNA SYNTHETASE BETA CHAIN AND LEUCINE-RICH REPEAT-CONTAINING PROTEIN 47"/>
    <property type="match status" value="1"/>
</dbReference>
<dbReference type="InterPro" id="IPR041616">
    <property type="entry name" value="PheRS_beta_core"/>
</dbReference>
<dbReference type="EMBL" id="JAOTML010000009">
    <property type="protein sequence ID" value="MCY3053842.1"/>
    <property type="molecule type" value="Genomic_DNA"/>
</dbReference>
<keyword evidence="8 15" id="KW-0547">Nucleotide-binding</keyword>
<evidence type="ECO:0000256" key="14">
    <source>
        <dbReference type="ARBA" id="ARBA00049255"/>
    </source>
</evidence>
<dbReference type="SUPFAM" id="SSF55681">
    <property type="entry name" value="Class II aaRS and biotin synthetases"/>
    <property type="match status" value="1"/>
</dbReference>
<dbReference type="InterPro" id="IPR002547">
    <property type="entry name" value="tRNA-bd_dom"/>
</dbReference>
<dbReference type="InterPro" id="IPR004532">
    <property type="entry name" value="Phe-tRNA-ligase_IIc_bsu_bact"/>
</dbReference>
<accession>A0A0X8FG37</accession>
<keyword evidence="7 15" id="KW-0479">Metal-binding</keyword>
<keyword evidence="11 16" id="KW-0694">RNA-binding</keyword>
<dbReference type="Proteomes" id="UP000594771">
    <property type="component" value="Chromosome"/>
</dbReference>
<dbReference type="InterPro" id="IPR005146">
    <property type="entry name" value="B3/B4_tRNA-bd"/>
</dbReference>
<comment type="subunit">
    <text evidence="3 15">Tetramer of two alpha and two beta subunits.</text>
</comment>
<dbReference type="GO" id="GO:0000287">
    <property type="term" value="F:magnesium ion binding"/>
    <property type="evidence" value="ECO:0007669"/>
    <property type="project" value="UniProtKB-UniRule"/>
</dbReference>
<evidence type="ECO:0000256" key="5">
    <source>
        <dbReference type="ARBA" id="ARBA00022555"/>
    </source>
</evidence>
<dbReference type="Pfam" id="PF03483">
    <property type="entry name" value="B3_4"/>
    <property type="match status" value="1"/>
</dbReference>
<dbReference type="NCBIfam" id="TIGR00472">
    <property type="entry name" value="pheT_bact"/>
    <property type="match status" value="1"/>
</dbReference>
<dbReference type="InterPro" id="IPR005121">
    <property type="entry name" value="Fdx_antiC-bd"/>
</dbReference>
<feature type="binding site" evidence="15">
    <location>
        <position position="473"/>
    </location>
    <ligand>
        <name>Mg(2+)</name>
        <dbReference type="ChEBI" id="CHEBI:18420"/>
        <note>shared with alpha subunit</note>
    </ligand>
</feature>
<evidence type="ECO:0000313" key="23">
    <source>
        <dbReference type="Proteomes" id="UP001069145"/>
    </source>
</evidence>
<dbReference type="CDD" id="cd02796">
    <property type="entry name" value="tRNA_bind_bactPheRS"/>
    <property type="match status" value="1"/>
</dbReference>
<dbReference type="FunFam" id="3.50.40.10:FF:000001">
    <property type="entry name" value="Phenylalanine--tRNA ligase beta subunit"/>
    <property type="match status" value="1"/>
</dbReference>
<feature type="binding site" evidence="15">
    <location>
        <position position="464"/>
    </location>
    <ligand>
        <name>Mg(2+)</name>
        <dbReference type="ChEBI" id="CHEBI:18420"/>
        <note>shared with alpha subunit</note>
    </ligand>
</feature>
<evidence type="ECO:0000256" key="2">
    <source>
        <dbReference type="ARBA" id="ARBA00008653"/>
    </source>
</evidence>
<dbReference type="SUPFAM" id="SSF56037">
    <property type="entry name" value="PheT/TilS domain"/>
    <property type="match status" value="1"/>
</dbReference>
<dbReference type="PROSITE" id="PS51447">
    <property type="entry name" value="FDX_ACB"/>
    <property type="match status" value="1"/>
</dbReference>
<dbReference type="Proteomes" id="UP001069145">
    <property type="component" value="Unassembled WGS sequence"/>
</dbReference>
<evidence type="ECO:0000256" key="12">
    <source>
        <dbReference type="ARBA" id="ARBA00022917"/>
    </source>
</evidence>
<keyword evidence="23" id="KW-1185">Reference proteome</keyword>
<dbReference type="GeneID" id="35768128"/>
<dbReference type="InterPro" id="IPR045864">
    <property type="entry name" value="aa-tRNA-synth_II/BPL/LPL"/>
</dbReference>
<dbReference type="Gene3D" id="3.30.56.10">
    <property type="match status" value="2"/>
</dbReference>
<dbReference type="PROSITE" id="PS51483">
    <property type="entry name" value="B5"/>
    <property type="match status" value="1"/>
</dbReference>
<dbReference type="Gene3D" id="3.50.40.10">
    <property type="entry name" value="Phenylalanyl-trna Synthetase, Chain B, domain 3"/>
    <property type="match status" value="1"/>
</dbReference>
<feature type="binding site" evidence="15">
    <location>
        <position position="474"/>
    </location>
    <ligand>
        <name>Mg(2+)</name>
        <dbReference type="ChEBI" id="CHEBI:18420"/>
        <note>shared with alpha subunit</note>
    </ligand>
</feature>
<dbReference type="InterPro" id="IPR020825">
    <property type="entry name" value="Phe-tRNA_synthase-like_B3/B4"/>
</dbReference>
<organism evidence="21 22">
    <name type="scientific">Aerococcus urinae</name>
    <dbReference type="NCBI Taxonomy" id="1376"/>
    <lineage>
        <taxon>Bacteria</taxon>
        <taxon>Bacillati</taxon>
        <taxon>Bacillota</taxon>
        <taxon>Bacilli</taxon>
        <taxon>Lactobacillales</taxon>
        <taxon>Aerococcaceae</taxon>
        <taxon>Aerococcus</taxon>
    </lineage>
</organism>
<keyword evidence="6 15" id="KW-0436">Ligase</keyword>
<evidence type="ECO:0000259" key="17">
    <source>
        <dbReference type="PROSITE" id="PS50886"/>
    </source>
</evidence>
<comment type="subcellular location">
    <subcellularLocation>
        <location evidence="1 15">Cytoplasm</location>
    </subcellularLocation>
</comment>
<evidence type="ECO:0000256" key="16">
    <source>
        <dbReference type="PROSITE-ProRule" id="PRU00209"/>
    </source>
</evidence>
<dbReference type="SMART" id="SM00873">
    <property type="entry name" value="B3_4"/>
    <property type="match status" value="1"/>
</dbReference>
<dbReference type="KEGG" id="aun:AWM73_06190"/>
<evidence type="ECO:0000256" key="7">
    <source>
        <dbReference type="ARBA" id="ARBA00022723"/>
    </source>
</evidence>
<dbReference type="GO" id="GO:0005524">
    <property type="term" value="F:ATP binding"/>
    <property type="evidence" value="ECO:0007669"/>
    <property type="project" value="UniProtKB-UniRule"/>
</dbReference>
<dbReference type="GO" id="GO:0006432">
    <property type="term" value="P:phenylalanyl-tRNA aminoacylation"/>
    <property type="evidence" value="ECO:0007669"/>
    <property type="project" value="UniProtKB-UniRule"/>
</dbReference>
<dbReference type="SMART" id="SM00896">
    <property type="entry name" value="FDX-ACB"/>
    <property type="match status" value="1"/>
</dbReference>
<dbReference type="AlphaFoldDB" id="A0A0X8FG37"/>
<feature type="domain" description="FDX-ACB" evidence="18">
    <location>
        <begin position="719"/>
        <end position="812"/>
    </location>
</feature>
<evidence type="ECO:0000256" key="6">
    <source>
        <dbReference type="ARBA" id="ARBA00022598"/>
    </source>
</evidence>
<dbReference type="Pfam" id="PF01588">
    <property type="entry name" value="tRNA_bind"/>
    <property type="match status" value="1"/>
</dbReference>
<dbReference type="GO" id="GO:0016740">
    <property type="term" value="F:transferase activity"/>
    <property type="evidence" value="ECO:0007669"/>
    <property type="project" value="UniProtKB-ARBA"/>
</dbReference>
<keyword evidence="12 15" id="KW-0648">Protein biosynthesis</keyword>
<keyword evidence="10 15" id="KW-0460">Magnesium</keyword>
<dbReference type="FunFam" id="3.30.56.10:FF:000002">
    <property type="entry name" value="Phenylalanine--tRNA ligase beta subunit"/>
    <property type="match status" value="1"/>
</dbReference>
<dbReference type="GO" id="GO:0004826">
    <property type="term" value="F:phenylalanine-tRNA ligase activity"/>
    <property type="evidence" value="ECO:0007669"/>
    <property type="project" value="UniProtKB-UniRule"/>
</dbReference>
<evidence type="ECO:0000256" key="13">
    <source>
        <dbReference type="ARBA" id="ARBA00023146"/>
    </source>
</evidence>
<evidence type="ECO:0000256" key="15">
    <source>
        <dbReference type="HAMAP-Rule" id="MF_00283"/>
    </source>
</evidence>
<dbReference type="InterPro" id="IPR009061">
    <property type="entry name" value="DNA-bd_dom_put_sf"/>
</dbReference>
<comment type="similarity">
    <text evidence="2 15">Belongs to the phenylalanyl-tRNA synthetase beta subunit family. Type 1 subfamily.</text>
</comment>
<evidence type="ECO:0000256" key="10">
    <source>
        <dbReference type="ARBA" id="ARBA00022842"/>
    </source>
</evidence>
<dbReference type="InterPro" id="IPR045060">
    <property type="entry name" value="Phe-tRNA-ligase_IIc_bsu"/>
</dbReference>
<evidence type="ECO:0000256" key="8">
    <source>
        <dbReference type="ARBA" id="ARBA00022741"/>
    </source>
</evidence>
<dbReference type="Pfam" id="PF03484">
    <property type="entry name" value="B5"/>
    <property type="match status" value="1"/>
</dbReference>
<keyword evidence="4 15" id="KW-0963">Cytoplasm</keyword>
<name>A0A0X8FG37_9LACT</name>
<dbReference type="InterPro" id="IPR036690">
    <property type="entry name" value="Fdx_antiC-bd_sf"/>
</dbReference>
<dbReference type="FunFam" id="3.30.70.380:FF:000001">
    <property type="entry name" value="Phenylalanine--tRNA ligase beta subunit"/>
    <property type="match status" value="1"/>
</dbReference>
<dbReference type="OrthoDB" id="9805455at2"/>
<keyword evidence="9 15" id="KW-0067">ATP-binding</keyword>
<dbReference type="Gene3D" id="3.30.70.380">
    <property type="entry name" value="Ferrodoxin-fold anticodon-binding domain"/>
    <property type="match status" value="1"/>
</dbReference>
<evidence type="ECO:0000259" key="19">
    <source>
        <dbReference type="PROSITE" id="PS51483"/>
    </source>
</evidence>
<dbReference type="SMART" id="SM00874">
    <property type="entry name" value="B5"/>
    <property type="match status" value="1"/>
</dbReference>
<comment type="catalytic activity">
    <reaction evidence="14 15">
        <text>tRNA(Phe) + L-phenylalanine + ATP = L-phenylalanyl-tRNA(Phe) + AMP + diphosphate + H(+)</text>
        <dbReference type="Rhea" id="RHEA:19413"/>
        <dbReference type="Rhea" id="RHEA-COMP:9668"/>
        <dbReference type="Rhea" id="RHEA-COMP:9699"/>
        <dbReference type="ChEBI" id="CHEBI:15378"/>
        <dbReference type="ChEBI" id="CHEBI:30616"/>
        <dbReference type="ChEBI" id="CHEBI:33019"/>
        <dbReference type="ChEBI" id="CHEBI:58095"/>
        <dbReference type="ChEBI" id="CHEBI:78442"/>
        <dbReference type="ChEBI" id="CHEBI:78531"/>
        <dbReference type="ChEBI" id="CHEBI:456215"/>
        <dbReference type="EC" id="6.1.1.20"/>
    </reaction>
</comment>
<comment type="cofactor">
    <cofactor evidence="15">
        <name>Mg(2+)</name>
        <dbReference type="ChEBI" id="CHEBI:18420"/>
    </cofactor>
    <text evidence="15">Binds 2 magnesium ions per tetramer.</text>
</comment>
<dbReference type="CDD" id="cd00769">
    <property type="entry name" value="PheRS_beta_core"/>
    <property type="match status" value="1"/>
</dbReference>
<keyword evidence="13 15" id="KW-0030">Aminoacyl-tRNA synthetase</keyword>
<feature type="domain" description="TRNA-binding" evidence="17">
    <location>
        <begin position="40"/>
        <end position="155"/>
    </location>
</feature>
<dbReference type="EC" id="6.1.1.20" evidence="15"/>
<evidence type="ECO:0000259" key="18">
    <source>
        <dbReference type="PROSITE" id="PS51447"/>
    </source>
</evidence>
<reference evidence="20" key="2">
    <citation type="submission" date="2022-09" db="EMBL/GenBank/DDBJ databases">
        <title>Aerococcus urinae taxonomy study.</title>
        <authorList>
            <person name="Christensen J."/>
            <person name="Senneby E."/>
        </authorList>
    </citation>
    <scope>NUCLEOTIDE SEQUENCE</scope>
    <source>
        <strain evidence="20">NLD-066-U95</strain>
    </source>
</reference>
<dbReference type="HAMAP" id="MF_00283">
    <property type="entry name" value="Phe_tRNA_synth_beta1"/>
    <property type="match status" value="1"/>
</dbReference>
<dbReference type="SUPFAM" id="SSF50249">
    <property type="entry name" value="Nucleic acid-binding proteins"/>
    <property type="match status" value="1"/>
</dbReference>
<protein>
    <recommendedName>
        <fullName evidence="15">Phenylalanine--tRNA ligase beta subunit</fullName>
        <ecNumber evidence="15">6.1.1.20</ecNumber>
    </recommendedName>
    <alternativeName>
        <fullName evidence="15">Phenylalanyl-tRNA synthetase beta subunit</fullName>
        <shortName evidence="15">PheRS</shortName>
    </alternativeName>
</protein>
<dbReference type="Pfam" id="PF17759">
    <property type="entry name" value="tRNA_synthFbeta"/>
    <property type="match status" value="1"/>
</dbReference>
<feature type="domain" description="B5" evidence="19">
    <location>
        <begin position="411"/>
        <end position="486"/>
    </location>
</feature>
<dbReference type="GO" id="GO:0009328">
    <property type="term" value="C:phenylalanine-tRNA ligase complex"/>
    <property type="evidence" value="ECO:0007669"/>
    <property type="project" value="TreeGrafter"/>
</dbReference>